<sequence length="389" mass="44654">MRLLKYDTADEIRLTADLPSDNTPPYAILSHTWGEEEVLFEDIVEAKGKNKAGHAKIQFCGDQARRDGLQFFWVDTCCIDKPNNTELQEAINSMFRWYRGAARCYVYLADVSTDPSDASNESNWEPTFRASKWFTRGWTLQDLIAPPSVEFFSREGVRLGDRNSLEQLIHYVTRIPLAALRGSPLSDFSVSERMAWIEKRKTTREEDKAYSLLGIFDISMPLIYSEGEKNAFRRLKEEITRRSGGRESRARKEKEKEILRRLYTSPYQNRKDVNPDRVEGTCDWFVSHRLFRDWQESKSSRMLWVSADPGCGKSVLAKHLVDSVLQTVKSRTVCYFFFKDGFEDQTSVTGALCCILHQLFTQKRALLSDAVLDQFDAGGETFTGSFSGL</sequence>
<proteinExistence type="predicted"/>
<evidence type="ECO:0000259" key="2">
    <source>
        <dbReference type="Pfam" id="PF06985"/>
    </source>
</evidence>
<protein>
    <submittedName>
        <fullName evidence="4">Heterokaryon incompatibility domain-containing protein</fullName>
    </submittedName>
</protein>
<evidence type="ECO:0000313" key="5">
    <source>
        <dbReference type="Proteomes" id="UP001628179"/>
    </source>
</evidence>
<dbReference type="Proteomes" id="UP001628179">
    <property type="component" value="Unassembled WGS sequence"/>
</dbReference>
<dbReference type="InterPro" id="IPR027417">
    <property type="entry name" value="P-loop_NTPase"/>
</dbReference>
<keyword evidence="1" id="KW-0677">Repeat</keyword>
<feature type="domain" description="Heterokaryon incompatibility" evidence="2">
    <location>
        <begin position="26"/>
        <end position="115"/>
    </location>
</feature>
<dbReference type="Pfam" id="PF06985">
    <property type="entry name" value="HET"/>
    <property type="match status" value="1"/>
</dbReference>
<accession>A0ABQ0G5Y9</accession>
<keyword evidence="5" id="KW-1185">Reference proteome</keyword>
<evidence type="ECO:0000259" key="3">
    <source>
        <dbReference type="Pfam" id="PF24883"/>
    </source>
</evidence>
<dbReference type="PANTHER" id="PTHR10622">
    <property type="entry name" value="HET DOMAIN-CONTAINING PROTEIN"/>
    <property type="match status" value="1"/>
</dbReference>
<reference evidence="4 5" key="1">
    <citation type="submission" date="2024-09" db="EMBL/GenBank/DDBJ databases">
        <title>Itraconazole resistance in Madurella fahalii resulting from another homologue of gene encoding cytochrome P450 14-alpha sterol demethylase (CYP51).</title>
        <authorList>
            <person name="Yoshioka I."/>
            <person name="Fahal A.H."/>
            <person name="Kaneko S."/>
            <person name="Yaguchi T."/>
        </authorList>
    </citation>
    <scope>NUCLEOTIDE SEQUENCE [LARGE SCALE GENOMIC DNA]</scope>
    <source>
        <strain evidence="4 5">IFM 68171</strain>
    </source>
</reference>
<evidence type="ECO:0000313" key="4">
    <source>
        <dbReference type="EMBL" id="GAB1313191.1"/>
    </source>
</evidence>
<dbReference type="GeneID" id="98174145"/>
<evidence type="ECO:0000256" key="1">
    <source>
        <dbReference type="ARBA" id="ARBA00022737"/>
    </source>
</evidence>
<dbReference type="RefSeq" id="XP_070914923.1">
    <property type="nucleotide sequence ID" value="XM_071058822.1"/>
</dbReference>
<dbReference type="Pfam" id="PF24883">
    <property type="entry name" value="NPHP3_N"/>
    <property type="match status" value="1"/>
</dbReference>
<feature type="domain" description="Nephrocystin 3-like N-terminal" evidence="3">
    <location>
        <begin position="280"/>
        <end position="370"/>
    </location>
</feature>
<name>A0ABQ0G5Y9_9PEZI</name>
<comment type="caution">
    <text evidence="4">The sequence shown here is derived from an EMBL/GenBank/DDBJ whole genome shotgun (WGS) entry which is preliminary data.</text>
</comment>
<gene>
    <name evidence="4" type="ORF">MFIFM68171_03401</name>
</gene>
<organism evidence="4 5">
    <name type="scientific">Madurella fahalii</name>
    <dbReference type="NCBI Taxonomy" id="1157608"/>
    <lineage>
        <taxon>Eukaryota</taxon>
        <taxon>Fungi</taxon>
        <taxon>Dikarya</taxon>
        <taxon>Ascomycota</taxon>
        <taxon>Pezizomycotina</taxon>
        <taxon>Sordariomycetes</taxon>
        <taxon>Sordariomycetidae</taxon>
        <taxon>Sordariales</taxon>
        <taxon>Sordariales incertae sedis</taxon>
        <taxon>Madurella</taxon>
    </lineage>
</organism>
<dbReference type="InterPro" id="IPR056884">
    <property type="entry name" value="NPHP3-like_N"/>
</dbReference>
<dbReference type="InterPro" id="IPR010730">
    <property type="entry name" value="HET"/>
</dbReference>
<dbReference type="EMBL" id="BAAFSV010000002">
    <property type="protein sequence ID" value="GAB1313191.1"/>
    <property type="molecule type" value="Genomic_DNA"/>
</dbReference>
<dbReference type="PANTHER" id="PTHR10622:SF10">
    <property type="entry name" value="HET DOMAIN-CONTAINING PROTEIN"/>
    <property type="match status" value="1"/>
</dbReference>
<dbReference type="Gene3D" id="3.40.50.300">
    <property type="entry name" value="P-loop containing nucleotide triphosphate hydrolases"/>
    <property type="match status" value="1"/>
</dbReference>